<accession>A0A418WLG6</accession>
<evidence type="ECO:0000256" key="1">
    <source>
        <dbReference type="ARBA" id="ARBA00004141"/>
    </source>
</evidence>
<sequence length="448" mass="48123">MRDNMWDAAGDGRGSENVAARDRSVFQLHWILIALLPVIMAAVTWGPEHYHYAIQVWLRFFSLPVLLVEAVVVGIALATGVRPLRVLRHLPVPAQAGLAMIVTIGLGTTLWVAGDPASAALRTNTTLIHICFGLSVAGLVGKTSPRFDREIWPLIVGGLLVYLLMLLSYVAMIEDPDVFDWGHLGLGVSNVRFVGFFAGIGAAASLALACLAQPRVYWRWVLAATLFMGLMFWSGSRNPVLAVSTACLIGAATMPAMRRMKTAIAWGSSVVGGALISLIHVPQHPAYGLYRMIFSVASGDANTISSGRLELWGGAIRAFAQKPIFGFGEGQFIHVVPEAMSVYHHPHNFGLQFLIQCGAVGGLCAVGLLIWAWCHIMKLTRCAEDQLLPAYLVLTALILAACLDGIFFFLYPAAMVALTIALTLGTALRNQPVQVAAKTASQEAVVAA</sequence>
<evidence type="ECO:0000256" key="5">
    <source>
        <dbReference type="SAM" id="Phobius"/>
    </source>
</evidence>
<dbReference type="InterPro" id="IPR007016">
    <property type="entry name" value="O-antigen_ligase-rel_domated"/>
</dbReference>
<dbReference type="AlphaFoldDB" id="A0A418WLG6"/>
<gene>
    <name evidence="7" type="ORF">D3876_11785</name>
</gene>
<feature type="transmembrane region" description="Helical" evidence="5">
    <location>
        <begin position="264"/>
        <end position="282"/>
    </location>
</feature>
<dbReference type="RefSeq" id="WP_119762400.1">
    <property type="nucleotide sequence ID" value="NZ_QYUM01000003.1"/>
</dbReference>
<keyword evidence="2 5" id="KW-0812">Transmembrane</keyword>
<feature type="transmembrane region" description="Helical" evidence="5">
    <location>
        <begin position="57"/>
        <end position="78"/>
    </location>
</feature>
<organism evidence="7 8">
    <name type="scientific">Sphingomonas cavernae</name>
    <dbReference type="NCBI Taxonomy" id="2320861"/>
    <lineage>
        <taxon>Bacteria</taxon>
        <taxon>Pseudomonadati</taxon>
        <taxon>Pseudomonadota</taxon>
        <taxon>Alphaproteobacteria</taxon>
        <taxon>Sphingomonadales</taxon>
        <taxon>Sphingomonadaceae</taxon>
        <taxon>Sphingomonas</taxon>
    </lineage>
</organism>
<keyword evidence="4 5" id="KW-0472">Membrane</keyword>
<keyword evidence="7" id="KW-0436">Ligase</keyword>
<dbReference type="GO" id="GO:0016020">
    <property type="term" value="C:membrane"/>
    <property type="evidence" value="ECO:0007669"/>
    <property type="project" value="UniProtKB-SubCell"/>
</dbReference>
<dbReference type="PANTHER" id="PTHR37422">
    <property type="entry name" value="TEICHURONIC ACID BIOSYNTHESIS PROTEIN TUAE"/>
    <property type="match status" value="1"/>
</dbReference>
<name>A0A418WLG6_9SPHN</name>
<feature type="transmembrane region" description="Helical" evidence="5">
    <location>
        <begin position="193"/>
        <end position="211"/>
    </location>
</feature>
<dbReference type="GO" id="GO:0016874">
    <property type="term" value="F:ligase activity"/>
    <property type="evidence" value="ECO:0007669"/>
    <property type="project" value="UniProtKB-KW"/>
</dbReference>
<feature type="transmembrane region" description="Helical" evidence="5">
    <location>
        <begin position="386"/>
        <end position="403"/>
    </location>
</feature>
<feature type="domain" description="O-antigen ligase-related" evidence="6">
    <location>
        <begin position="224"/>
        <end position="365"/>
    </location>
</feature>
<evidence type="ECO:0000256" key="4">
    <source>
        <dbReference type="ARBA" id="ARBA00023136"/>
    </source>
</evidence>
<reference evidence="7 8" key="1">
    <citation type="submission" date="2018-09" db="EMBL/GenBank/DDBJ databases">
        <authorList>
            <person name="Zhu H."/>
        </authorList>
    </citation>
    <scope>NUCLEOTIDE SEQUENCE [LARGE SCALE GENOMIC DNA]</scope>
    <source>
        <strain evidence="7 8">K2R01-6</strain>
    </source>
</reference>
<evidence type="ECO:0000313" key="8">
    <source>
        <dbReference type="Proteomes" id="UP000286100"/>
    </source>
</evidence>
<dbReference type="EMBL" id="QYUM01000003">
    <property type="protein sequence ID" value="RJF90857.1"/>
    <property type="molecule type" value="Genomic_DNA"/>
</dbReference>
<dbReference type="Proteomes" id="UP000286100">
    <property type="component" value="Unassembled WGS sequence"/>
</dbReference>
<keyword evidence="3 5" id="KW-1133">Transmembrane helix</keyword>
<comment type="caution">
    <text evidence="7">The sequence shown here is derived from an EMBL/GenBank/DDBJ whole genome shotgun (WGS) entry which is preliminary data.</text>
</comment>
<dbReference type="InterPro" id="IPR051533">
    <property type="entry name" value="WaaL-like"/>
</dbReference>
<evidence type="ECO:0000256" key="3">
    <source>
        <dbReference type="ARBA" id="ARBA00022989"/>
    </source>
</evidence>
<protein>
    <submittedName>
        <fullName evidence="7">O-antigen ligase family protein</fullName>
    </submittedName>
</protein>
<feature type="transmembrane region" description="Helical" evidence="5">
    <location>
        <begin position="28"/>
        <end position="45"/>
    </location>
</feature>
<evidence type="ECO:0000256" key="2">
    <source>
        <dbReference type="ARBA" id="ARBA00022692"/>
    </source>
</evidence>
<comment type="subcellular location">
    <subcellularLocation>
        <location evidence="1">Membrane</location>
        <topology evidence="1">Multi-pass membrane protein</topology>
    </subcellularLocation>
</comment>
<evidence type="ECO:0000259" key="6">
    <source>
        <dbReference type="Pfam" id="PF04932"/>
    </source>
</evidence>
<feature type="transmembrane region" description="Helical" evidence="5">
    <location>
        <begin position="353"/>
        <end position="374"/>
    </location>
</feature>
<proteinExistence type="predicted"/>
<feature type="transmembrane region" description="Helical" evidence="5">
    <location>
        <begin position="240"/>
        <end position="257"/>
    </location>
</feature>
<feature type="transmembrane region" description="Helical" evidence="5">
    <location>
        <begin position="152"/>
        <end position="173"/>
    </location>
</feature>
<keyword evidence="8" id="KW-1185">Reference proteome</keyword>
<dbReference type="Pfam" id="PF04932">
    <property type="entry name" value="Wzy_C"/>
    <property type="match status" value="1"/>
</dbReference>
<feature type="transmembrane region" description="Helical" evidence="5">
    <location>
        <begin position="90"/>
        <end position="113"/>
    </location>
</feature>
<dbReference type="PANTHER" id="PTHR37422:SF13">
    <property type="entry name" value="LIPOPOLYSACCHARIDE BIOSYNTHESIS PROTEIN PA4999-RELATED"/>
    <property type="match status" value="1"/>
</dbReference>
<feature type="transmembrane region" description="Helical" evidence="5">
    <location>
        <begin position="216"/>
        <end position="234"/>
    </location>
</feature>
<dbReference type="OrthoDB" id="8479685at2"/>
<evidence type="ECO:0000313" key="7">
    <source>
        <dbReference type="EMBL" id="RJF90857.1"/>
    </source>
</evidence>